<dbReference type="AlphaFoldDB" id="A0A3N4JJA8"/>
<keyword evidence="3" id="KW-1185">Reference proteome</keyword>
<accession>A0A3N4JJA8</accession>
<organism evidence="2 3">
    <name type="scientific">Choiromyces venosus 120613-1</name>
    <dbReference type="NCBI Taxonomy" id="1336337"/>
    <lineage>
        <taxon>Eukaryota</taxon>
        <taxon>Fungi</taxon>
        <taxon>Dikarya</taxon>
        <taxon>Ascomycota</taxon>
        <taxon>Pezizomycotina</taxon>
        <taxon>Pezizomycetes</taxon>
        <taxon>Pezizales</taxon>
        <taxon>Tuberaceae</taxon>
        <taxon>Choiromyces</taxon>
    </lineage>
</organism>
<proteinExistence type="predicted"/>
<reference evidence="2 3" key="1">
    <citation type="journal article" date="2018" name="Nat. Ecol. Evol.">
        <title>Pezizomycetes genomes reveal the molecular basis of ectomycorrhizal truffle lifestyle.</title>
        <authorList>
            <person name="Murat C."/>
            <person name="Payen T."/>
            <person name="Noel B."/>
            <person name="Kuo A."/>
            <person name="Morin E."/>
            <person name="Chen J."/>
            <person name="Kohler A."/>
            <person name="Krizsan K."/>
            <person name="Balestrini R."/>
            <person name="Da Silva C."/>
            <person name="Montanini B."/>
            <person name="Hainaut M."/>
            <person name="Levati E."/>
            <person name="Barry K.W."/>
            <person name="Belfiori B."/>
            <person name="Cichocki N."/>
            <person name="Clum A."/>
            <person name="Dockter R.B."/>
            <person name="Fauchery L."/>
            <person name="Guy J."/>
            <person name="Iotti M."/>
            <person name="Le Tacon F."/>
            <person name="Lindquist E.A."/>
            <person name="Lipzen A."/>
            <person name="Malagnac F."/>
            <person name="Mello A."/>
            <person name="Molinier V."/>
            <person name="Miyauchi S."/>
            <person name="Poulain J."/>
            <person name="Riccioni C."/>
            <person name="Rubini A."/>
            <person name="Sitrit Y."/>
            <person name="Splivallo R."/>
            <person name="Traeger S."/>
            <person name="Wang M."/>
            <person name="Zifcakova L."/>
            <person name="Wipf D."/>
            <person name="Zambonelli A."/>
            <person name="Paolocci F."/>
            <person name="Nowrousian M."/>
            <person name="Ottonello S."/>
            <person name="Baldrian P."/>
            <person name="Spatafora J.W."/>
            <person name="Henrissat B."/>
            <person name="Nagy L.G."/>
            <person name="Aury J.M."/>
            <person name="Wincker P."/>
            <person name="Grigoriev I.V."/>
            <person name="Bonfante P."/>
            <person name="Martin F.M."/>
        </authorList>
    </citation>
    <scope>NUCLEOTIDE SEQUENCE [LARGE SCALE GENOMIC DNA]</scope>
    <source>
        <strain evidence="2 3">120613-1</strain>
    </source>
</reference>
<feature type="region of interest" description="Disordered" evidence="1">
    <location>
        <begin position="39"/>
        <end position="77"/>
    </location>
</feature>
<evidence type="ECO:0000313" key="3">
    <source>
        <dbReference type="Proteomes" id="UP000276215"/>
    </source>
</evidence>
<evidence type="ECO:0000256" key="1">
    <source>
        <dbReference type="SAM" id="MobiDB-lite"/>
    </source>
</evidence>
<dbReference type="Proteomes" id="UP000276215">
    <property type="component" value="Unassembled WGS sequence"/>
</dbReference>
<dbReference type="EMBL" id="ML120408">
    <property type="protein sequence ID" value="RPA97058.1"/>
    <property type="molecule type" value="Genomic_DNA"/>
</dbReference>
<sequence length="185" mass="19673">MLHSNSFPPANSAFDTRTGGLALRVPYSAACALLPDKNVSPSSHAEHVRPSHISNISHPGPPPGSPSNSHEPKPGTISNQCASAFESLLPPPLPSPIKLPATPMQKHAITLLNEPSSMVCGAEDYTWALFDLVPSGRMEGYSVSWKSGEPLWTAKKDYLLEDCACARETVGVFGYPPALEDLVSG</sequence>
<protein>
    <submittedName>
        <fullName evidence="2">Uncharacterized protein</fullName>
    </submittedName>
</protein>
<gene>
    <name evidence="2" type="ORF">L873DRAFT_1791232</name>
</gene>
<name>A0A3N4JJA8_9PEZI</name>
<evidence type="ECO:0000313" key="2">
    <source>
        <dbReference type="EMBL" id="RPA97058.1"/>
    </source>
</evidence>